<evidence type="ECO:0000256" key="1">
    <source>
        <dbReference type="ARBA" id="ARBA00023015"/>
    </source>
</evidence>
<dbReference type="PROSITE" id="PS01124">
    <property type="entry name" value="HTH_ARAC_FAMILY_2"/>
    <property type="match status" value="1"/>
</dbReference>
<protein>
    <submittedName>
        <fullName evidence="7">AraC family transcriptional regulator</fullName>
    </submittedName>
</protein>
<keyword evidence="1" id="KW-0805">Transcription regulation</keyword>
<gene>
    <name evidence="7" type="ORF">LKD71_07025</name>
</gene>
<evidence type="ECO:0000256" key="4">
    <source>
        <dbReference type="SAM" id="Coils"/>
    </source>
</evidence>
<dbReference type="SMART" id="SM00342">
    <property type="entry name" value="HTH_ARAC"/>
    <property type="match status" value="1"/>
</dbReference>
<dbReference type="Pfam" id="PF12833">
    <property type="entry name" value="HTH_18"/>
    <property type="match status" value="1"/>
</dbReference>
<keyword evidence="4" id="KW-0175">Coiled coil</keyword>
<sequence>MSFFKNLRNKHTVTTLYKYFISYFLLLTILTLGYTAAFRVQLKKVYTKELHNQAEKQLTDIDNDLYSSISTIEKIQYLLAQDIPLAMSRYLKEDWYLYQASQTLTKYTTANEIISGICYIHFEKNNILSSKNSIRKTDNGYEIYYNKQYIPFPLESYMENTKENQLILLGEGKNKLLVYLPGNNGIKTYSIFYILNMDEIEKMLSRRRISGMASLCLMSQDNQIVCGYDPQHMTSYIKDNEITDQDSLVTASKNILTEPTTINGFSLVTILSDDTILSQTSVAFRNAYAFLLVVSLVGMGLIFLGMRVTYWPLHKLTLKLLPASDKHGNYVEQLDAAFSNVRSENQQLQQKIDSYRLSMQKSLLDSIVADNVVFDTNNPVIFDHLFCLEAGSHIFMLRVKTPGKKESFPTDVQKLLNTSLPGDIPSALLLECTEEYAVFLICYSGAEPNKDEVLHLLLTDLYQETGYRSALSNSAESPLEIPSLYENTTAASEFWDETPVVIYSEIAEKISSSGSLSYPYSNLEFLADALKSCQITKAREQVICLFELLDTASENNSSIPNFFIRCVLIDILTILSSSMNNLNVKFKSYSDLYFNTLFLCRSCSFVEKKEEIRQNILLLLSTYENEFENSTIQFSKIAETIQKEYSSPDFSISVLADTFHVSIAYMSYLFKKGFDVNFSDYLWNIRMKKAEELLSETDMNIDQISIQVGYLNTSSFRRKFKQETGLTPSQYRSKH</sequence>
<dbReference type="PANTHER" id="PTHR43280">
    <property type="entry name" value="ARAC-FAMILY TRANSCRIPTIONAL REGULATOR"/>
    <property type="match status" value="1"/>
</dbReference>
<evidence type="ECO:0000256" key="2">
    <source>
        <dbReference type="ARBA" id="ARBA00023125"/>
    </source>
</evidence>
<dbReference type="PRINTS" id="PR00032">
    <property type="entry name" value="HTHARAC"/>
</dbReference>
<evidence type="ECO:0000256" key="3">
    <source>
        <dbReference type="ARBA" id="ARBA00023163"/>
    </source>
</evidence>
<feature type="transmembrane region" description="Helical" evidence="5">
    <location>
        <begin position="287"/>
        <end position="306"/>
    </location>
</feature>
<evidence type="ECO:0000259" key="6">
    <source>
        <dbReference type="PROSITE" id="PS01124"/>
    </source>
</evidence>
<dbReference type="RefSeq" id="WP_227614885.1">
    <property type="nucleotide sequence ID" value="NZ_JAJEPR010000008.1"/>
</dbReference>
<feature type="domain" description="HTH araC/xylS-type" evidence="6">
    <location>
        <begin position="635"/>
        <end position="734"/>
    </location>
</feature>
<dbReference type="InterPro" id="IPR018062">
    <property type="entry name" value="HTH_AraC-typ_CS"/>
</dbReference>
<accession>A0AAE3DS38</accession>
<keyword evidence="5" id="KW-0472">Membrane</keyword>
<dbReference type="PROSITE" id="PS00041">
    <property type="entry name" value="HTH_ARAC_FAMILY_1"/>
    <property type="match status" value="1"/>
</dbReference>
<dbReference type="GO" id="GO:0003700">
    <property type="term" value="F:DNA-binding transcription factor activity"/>
    <property type="evidence" value="ECO:0007669"/>
    <property type="project" value="InterPro"/>
</dbReference>
<evidence type="ECO:0000256" key="5">
    <source>
        <dbReference type="SAM" id="Phobius"/>
    </source>
</evidence>
<keyword evidence="8" id="KW-1185">Reference proteome</keyword>
<dbReference type="InterPro" id="IPR018060">
    <property type="entry name" value="HTH_AraC"/>
</dbReference>
<keyword evidence="5" id="KW-1133">Transmembrane helix</keyword>
<dbReference type="PANTHER" id="PTHR43280:SF28">
    <property type="entry name" value="HTH-TYPE TRANSCRIPTIONAL ACTIVATOR RHAS"/>
    <property type="match status" value="1"/>
</dbReference>
<dbReference type="Gene3D" id="1.10.10.60">
    <property type="entry name" value="Homeodomain-like"/>
    <property type="match status" value="2"/>
</dbReference>
<organism evidence="7 8">
    <name type="scientific">Fusicatenibacter faecihominis</name>
    <dbReference type="NCBI Taxonomy" id="2881276"/>
    <lineage>
        <taxon>Bacteria</taxon>
        <taxon>Bacillati</taxon>
        <taxon>Bacillota</taxon>
        <taxon>Clostridia</taxon>
        <taxon>Lachnospirales</taxon>
        <taxon>Lachnospiraceae</taxon>
        <taxon>Fusicatenibacter</taxon>
    </lineage>
</organism>
<keyword evidence="2" id="KW-0238">DNA-binding</keyword>
<dbReference type="GO" id="GO:0043565">
    <property type="term" value="F:sequence-specific DNA binding"/>
    <property type="evidence" value="ECO:0007669"/>
    <property type="project" value="InterPro"/>
</dbReference>
<keyword evidence="3" id="KW-0804">Transcription</keyword>
<keyword evidence="5" id="KW-0812">Transmembrane</keyword>
<feature type="transmembrane region" description="Helical" evidence="5">
    <location>
        <begin position="20"/>
        <end position="38"/>
    </location>
</feature>
<dbReference type="Proteomes" id="UP001197875">
    <property type="component" value="Unassembled WGS sequence"/>
</dbReference>
<name>A0AAE3DS38_9FIRM</name>
<dbReference type="InterPro" id="IPR020449">
    <property type="entry name" value="Tscrpt_reg_AraC-type_HTH"/>
</dbReference>
<dbReference type="EMBL" id="JAJEPR010000008">
    <property type="protein sequence ID" value="MCC2189557.1"/>
    <property type="molecule type" value="Genomic_DNA"/>
</dbReference>
<reference evidence="7 8" key="1">
    <citation type="submission" date="2021-10" db="EMBL/GenBank/DDBJ databases">
        <title>Anaerobic single-cell dispensing facilitates the cultivation of human gut bacteria.</title>
        <authorList>
            <person name="Afrizal A."/>
        </authorList>
    </citation>
    <scope>NUCLEOTIDE SEQUENCE [LARGE SCALE GENOMIC DNA]</scope>
    <source>
        <strain evidence="7 8">CLA-AA-H277</strain>
    </source>
</reference>
<dbReference type="AlphaFoldDB" id="A0AAE3DS38"/>
<evidence type="ECO:0000313" key="8">
    <source>
        <dbReference type="Proteomes" id="UP001197875"/>
    </source>
</evidence>
<proteinExistence type="predicted"/>
<feature type="coiled-coil region" evidence="4">
    <location>
        <begin position="331"/>
        <end position="358"/>
    </location>
</feature>
<comment type="caution">
    <text evidence="7">The sequence shown here is derived from an EMBL/GenBank/DDBJ whole genome shotgun (WGS) entry which is preliminary data.</text>
</comment>
<evidence type="ECO:0000313" key="7">
    <source>
        <dbReference type="EMBL" id="MCC2189557.1"/>
    </source>
</evidence>
<dbReference type="SUPFAM" id="SSF46689">
    <property type="entry name" value="Homeodomain-like"/>
    <property type="match status" value="1"/>
</dbReference>
<dbReference type="InterPro" id="IPR009057">
    <property type="entry name" value="Homeodomain-like_sf"/>
</dbReference>